<feature type="domain" description="EamA" evidence="7">
    <location>
        <begin position="3"/>
        <end position="134"/>
    </location>
</feature>
<feature type="transmembrane region" description="Helical" evidence="6">
    <location>
        <begin position="267"/>
        <end position="286"/>
    </location>
</feature>
<evidence type="ECO:0000256" key="3">
    <source>
        <dbReference type="ARBA" id="ARBA00022692"/>
    </source>
</evidence>
<keyword evidence="5 6" id="KW-0472">Membrane</keyword>
<dbReference type="PANTHER" id="PTHR32322">
    <property type="entry name" value="INNER MEMBRANE TRANSPORTER"/>
    <property type="match status" value="1"/>
</dbReference>
<proteinExistence type="inferred from homology"/>
<evidence type="ECO:0000256" key="6">
    <source>
        <dbReference type="SAM" id="Phobius"/>
    </source>
</evidence>
<comment type="caution">
    <text evidence="8">The sequence shown here is derived from an EMBL/GenBank/DDBJ whole genome shotgun (WGS) entry which is preliminary data.</text>
</comment>
<dbReference type="PANTHER" id="PTHR32322:SF2">
    <property type="entry name" value="EAMA DOMAIN-CONTAINING PROTEIN"/>
    <property type="match status" value="1"/>
</dbReference>
<dbReference type="InterPro" id="IPR000620">
    <property type="entry name" value="EamA_dom"/>
</dbReference>
<comment type="similarity">
    <text evidence="2">Belongs to the EamA transporter family.</text>
</comment>
<comment type="subcellular location">
    <subcellularLocation>
        <location evidence="1">Membrane</location>
        <topology evidence="1">Multi-pass membrane protein</topology>
    </subcellularLocation>
</comment>
<evidence type="ECO:0000256" key="2">
    <source>
        <dbReference type="ARBA" id="ARBA00007362"/>
    </source>
</evidence>
<keyword evidence="3 6" id="KW-0812">Transmembrane</keyword>
<evidence type="ECO:0000256" key="1">
    <source>
        <dbReference type="ARBA" id="ARBA00004141"/>
    </source>
</evidence>
<feature type="transmembrane region" description="Helical" evidence="6">
    <location>
        <begin position="148"/>
        <end position="167"/>
    </location>
</feature>
<dbReference type="InterPro" id="IPR037185">
    <property type="entry name" value="EmrE-like"/>
</dbReference>
<evidence type="ECO:0000256" key="5">
    <source>
        <dbReference type="ARBA" id="ARBA00023136"/>
    </source>
</evidence>
<reference evidence="9" key="1">
    <citation type="submission" date="2017-05" db="EMBL/GenBank/DDBJ databases">
        <title>Complete and WGS of Bordetella genogroups.</title>
        <authorList>
            <person name="Spilker T."/>
            <person name="Lipuma J."/>
        </authorList>
    </citation>
    <scope>NUCLEOTIDE SEQUENCE [LARGE SCALE GENOMIC DNA]</scope>
    <source>
        <strain evidence="9">AU18089</strain>
    </source>
</reference>
<name>A0A261QWN1_9BORD</name>
<evidence type="ECO:0000313" key="9">
    <source>
        <dbReference type="Proteomes" id="UP000216947"/>
    </source>
</evidence>
<protein>
    <submittedName>
        <fullName evidence="8">EamA family transporter</fullName>
    </submittedName>
</protein>
<feature type="transmembrane region" description="Helical" evidence="6">
    <location>
        <begin position="89"/>
        <end position="107"/>
    </location>
</feature>
<dbReference type="OrthoDB" id="2352272at2"/>
<dbReference type="AlphaFoldDB" id="A0A261QWN1"/>
<dbReference type="Proteomes" id="UP000216947">
    <property type="component" value="Unassembled WGS sequence"/>
</dbReference>
<dbReference type="SUPFAM" id="SSF103481">
    <property type="entry name" value="Multidrug resistance efflux transporter EmrE"/>
    <property type="match status" value="2"/>
</dbReference>
<dbReference type="Pfam" id="PF00892">
    <property type="entry name" value="EamA"/>
    <property type="match status" value="2"/>
</dbReference>
<evidence type="ECO:0000256" key="4">
    <source>
        <dbReference type="ARBA" id="ARBA00022989"/>
    </source>
</evidence>
<feature type="domain" description="EamA" evidence="7">
    <location>
        <begin position="149"/>
        <end position="285"/>
    </location>
</feature>
<evidence type="ECO:0000313" key="8">
    <source>
        <dbReference type="EMBL" id="OZI16770.1"/>
    </source>
</evidence>
<sequence length="303" mass="32153">MNLFLYLLTVLIWGSTWIAIKLQLGVVAIPVSVFYRFALASVLMLAGLILLGRLQRLDRRGHLLCLGQGLCLFCLNFLCFYSATVWISSGLVSVVFSASTIWNALNARLWFGTRITSRVVLGGVFGLAGLLLLFWPEVAGQQASHETLLGLGLALLGTLCFSTGNMLSSAQQRAGIGPLTGNAYSMLYGSLVLLAGCVITGQPFDFDPSPTYVGALLYLSLFGSIVAFTAYLTLVGRLGPARAGYCTVLFPVVALSISSVAEGYQWTLAAAAGLALVMLGNVLVFARAGARRGAATAAMPRPR</sequence>
<dbReference type="InterPro" id="IPR050638">
    <property type="entry name" value="AA-Vitamin_Transporters"/>
</dbReference>
<accession>A0A261QWN1</accession>
<feature type="transmembrane region" description="Helical" evidence="6">
    <location>
        <begin position="243"/>
        <end position="261"/>
    </location>
</feature>
<feature type="transmembrane region" description="Helical" evidence="6">
    <location>
        <begin position="187"/>
        <end position="204"/>
    </location>
</feature>
<dbReference type="EMBL" id="NEVK01000008">
    <property type="protein sequence ID" value="OZI16770.1"/>
    <property type="molecule type" value="Genomic_DNA"/>
</dbReference>
<dbReference type="RefSeq" id="WP_094797676.1">
    <property type="nucleotide sequence ID" value="NZ_NEVI01000023.1"/>
</dbReference>
<organism evidence="8 9">
    <name type="scientific">Bordetella genomosp. 7</name>
    <dbReference type="NCBI Taxonomy" id="1416805"/>
    <lineage>
        <taxon>Bacteria</taxon>
        <taxon>Pseudomonadati</taxon>
        <taxon>Pseudomonadota</taxon>
        <taxon>Betaproteobacteria</taxon>
        <taxon>Burkholderiales</taxon>
        <taxon>Alcaligenaceae</taxon>
        <taxon>Bordetella</taxon>
    </lineage>
</organism>
<gene>
    <name evidence="8" type="ORF">CAL19_19100</name>
</gene>
<evidence type="ECO:0000259" key="7">
    <source>
        <dbReference type="Pfam" id="PF00892"/>
    </source>
</evidence>
<feature type="transmembrane region" description="Helical" evidence="6">
    <location>
        <begin position="63"/>
        <end position="83"/>
    </location>
</feature>
<feature type="transmembrane region" description="Helical" evidence="6">
    <location>
        <begin position="34"/>
        <end position="51"/>
    </location>
</feature>
<keyword evidence="4 6" id="KW-1133">Transmembrane helix</keyword>
<feature type="transmembrane region" description="Helical" evidence="6">
    <location>
        <begin position="119"/>
        <end position="136"/>
    </location>
</feature>
<feature type="transmembrane region" description="Helical" evidence="6">
    <location>
        <begin position="216"/>
        <end position="236"/>
    </location>
</feature>
<keyword evidence="9" id="KW-1185">Reference proteome</keyword>
<dbReference type="GO" id="GO:0016020">
    <property type="term" value="C:membrane"/>
    <property type="evidence" value="ECO:0007669"/>
    <property type="project" value="UniProtKB-SubCell"/>
</dbReference>